<dbReference type="Gene3D" id="3.30.70.100">
    <property type="match status" value="1"/>
</dbReference>
<dbReference type="PROSITE" id="PS51502">
    <property type="entry name" value="S_R_A_B_BARREL"/>
    <property type="match status" value="1"/>
</dbReference>
<name>A0ABW5RAI5_9BACL</name>
<comment type="caution">
    <text evidence="2">The sequence shown here is derived from an EMBL/GenBank/DDBJ whole genome shotgun (WGS) entry which is preliminary data.</text>
</comment>
<accession>A0ABW5RAI5</accession>
<dbReference type="InterPro" id="IPR011008">
    <property type="entry name" value="Dimeric_a/b-barrel"/>
</dbReference>
<dbReference type="PANTHER" id="PTHR37832:SF1">
    <property type="entry name" value="STRESS-RESPONSE A_B BARREL DOMAIN-CONTAINING PROTEIN"/>
    <property type="match status" value="1"/>
</dbReference>
<dbReference type="RefSeq" id="WP_379929243.1">
    <property type="nucleotide sequence ID" value="NZ_JBHUMM010000014.1"/>
</dbReference>
<dbReference type="Pfam" id="PF07876">
    <property type="entry name" value="Dabb"/>
    <property type="match status" value="1"/>
</dbReference>
<dbReference type="PANTHER" id="PTHR37832">
    <property type="entry name" value="BLL2683 PROTEIN"/>
    <property type="match status" value="1"/>
</dbReference>
<sequence length="94" mass="10676">MITHVVMFKLKNPDETMEQTREVLAGMAGKIPQLREIEVGVDVLRSDRSYDLVLITKFDSLEDLKAYQVHPVHQDVIAYINTVKEVSIAVDYAS</sequence>
<dbReference type="EMBL" id="JBHUMM010000014">
    <property type="protein sequence ID" value="MFD2671771.1"/>
    <property type="molecule type" value="Genomic_DNA"/>
</dbReference>
<dbReference type="SUPFAM" id="SSF54909">
    <property type="entry name" value="Dimeric alpha+beta barrel"/>
    <property type="match status" value="1"/>
</dbReference>
<keyword evidence="3" id="KW-1185">Reference proteome</keyword>
<feature type="domain" description="Stress-response A/B barrel" evidence="1">
    <location>
        <begin position="2"/>
        <end position="92"/>
    </location>
</feature>
<evidence type="ECO:0000313" key="2">
    <source>
        <dbReference type="EMBL" id="MFD2671771.1"/>
    </source>
</evidence>
<protein>
    <submittedName>
        <fullName evidence="2">Dabb family protein</fullName>
    </submittedName>
</protein>
<proteinExistence type="predicted"/>
<reference evidence="3" key="1">
    <citation type="journal article" date="2019" name="Int. J. Syst. Evol. Microbiol.">
        <title>The Global Catalogue of Microorganisms (GCM) 10K type strain sequencing project: providing services to taxonomists for standard genome sequencing and annotation.</title>
        <authorList>
            <consortium name="The Broad Institute Genomics Platform"/>
            <consortium name="The Broad Institute Genome Sequencing Center for Infectious Disease"/>
            <person name="Wu L."/>
            <person name="Ma J."/>
        </authorList>
    </citation>
    <scope>NUCLEOTIDE SEQUENCE [LARGE SCALE GENOMIC DNA]</scope>
    <source>
        <strain evidence="3">KCTC 33676</strain>
    </source>
</reference>
<evidence type="ECO:0000259" key="1">
    <source>
        <dbReference type="PROSITE" id="PS51502"/>
    </source>
</evidence>
<evidence type="ECO:0000313" key="3">
    <source>
        <dbReference type="Proteomes" id="UP001597497"/>
    </source>
</evidence>
<dbReference type="InterPro" id="IPR013097">
    <property type="entry name" value="Dabb"/>
</dbReference>
<dbReference type="Proteomes" id="UP001597497">
    <property type="component" value="Unassembled WGS sequence"/>
</dbReference>
<dbReference type="SMART" id="SM00886">
    <property type="entry name" value="Dabb"/>
    <property type="match status" value="1"/>
</dbReference>
<organism evidence="2 3">
    <name type="scientific">Marinicrinis sediminis</name>
    <dbReference type="NCBI Taxonomy" id="1652465"/>
    <lineage>
        <taxon>Bacteria</taxon>
        <taxon>Bacillati</taxon>
        <taxon>Bacillota</taxon>
        <taxon>Bacilli</taxon>
        <taxon>Bacillales</taxon>
        <taxon>Paenibacillaceae</taxon>
    </lineage>
</organism>
<gene>
    <name evidence="2" type="ORF">ACFSUC_09145</name>
</gene>